<dbReference type="AlphaFoldDB" id="A0AAF1BS52"/>
<dbReference type="Proteomes" id="UP000243626">
    <property type="component" value="Chromosome"/>
</dbReference>
<dbReference type="EMBL" id="CP136964">
    <property type="protein sequence ID" value="WOS96623.1"/>
    <property type="molecule type" value="Genomic_DNA"/>
</dbReference>
<keyword evidence="2" id="KW-1185">Reference proteome</keyword>
<gene>
    <name evidence="1" type="ORF">CJ229_002445</name>
</gene>
<sequence length="69" mass="8305">MDKNHIILLINEDLVSMDEEFRDEPYDIYYQPNEGQIYMSVSGMEYDGYDKEAYIIAKIENQEVVNWYI</sequence>
<dbReference type="RefSeq" id="WP_068129357.1">
    <property type="nucleotide sequence ID" value="NZ_CP136964.1"/>
</dbReference>
<evidence type="ECO:0000313" key="1">
    <source>
        <dbReference type="EMBL" id="WOS96623.1"/>
    </source>
</evidence>
<accession>A0AAF1BS52</accession>
<dbReference type="KEGG" id="nmy:CJ229_002445"/>
<evidence type="ECO:0000313" key="2">
    <source>
        <dbReference type="Proteomes" id="UP000243626"/>
    </source>
</evidence>
<reference evidence="2" key="1">
    <citation type="submission" date="2017-09" db="EMBL/GenBank/DDBJ databases">
        <title>Bacterial strain isolated from the female urinary microbiota.</title>
        <authorList>
            <person name="Thomas-White K."/>
            <person name="Kumar N."/>
            <person name="Forster S."/>
            <person name="Putonti C."/>
            <person name="Lawley T."/>
            <person name="Wolfe A.J."/>
        </authorList>
    </citation>
    <scope>NUCLEOTIDE SEQUENCE [LARGE SCALE GENOMIC DNA]</scope>
    <source>
        <strain evidence="2">UMB0959</strain>
    </source>
</reference>
<reference evidence="1 2" key="2">
    <citation type="submission" date="2023-10" db="EMBL/GenBank/DDBJ databases">
        <authorList>
            <person name="Choi B."/>
        </authorList>
    </citation>
    <scope>NUCLEOTIDE SEQUENCE [LARGE SCALE GENOMIC DNA]</scope>
    <source>
        <strain evidence="1 2">UMB0959</strain>
    </source>
</reference>
<organism evidence="1 2">
    <name type="scientific">Nosocomiicoccus massiliensis</name>
    <dbReference type="NCBI Taxonomy" id="1232430"/>
    <lineage>
        <taxon>Bacteria</taxon>
        <taxon>Bacillati</taxon>
        <taxon>Bacillota</taxon>
        <taxon>Bacilli</taxon>
        <taxon>Bacillales</taxon>
        <taxon>Staphylococcaceae</taxon>
        <taxon>Nosocomiicoccus</taxon>
    </lineage>
</organism>
<name>A0AAF1BS52_9STAP</name>
<proteinExistence type="predicted"/>
<protein>
    <submittedName>
        <fullName evidence="1">Uncharacterized protein</fullName>
    </submittedName>
</protein>